<dbReference type="OrthoDB" id="5407351at2759"/>
<keyword evidence="3" id="KW-1185">Reference proteome</keyword>
<feature type="region of interest" description="Disordered" evidence="1">
    <location>
        <begin position="1"/>
        <end position="46"/>
    </location>
</feature>
<evidence type="ECO:0000313" key="2">
    <source>
        <dbReference type="EMBL" id="ORY77763.1"/>
    </source>
</evidence>
<feature type="region of interest" description="Disordered" evidence="1">
    <location>
        <begin position="81"/>
        <end position="121"/>
    </location>
</feature>
<name>A0A1Y2F1Q2_PROLT</name>
<sequence>MDSCGPSNGAKSLQRHFAQDRSLQQDTARSKHASTSTCPAGFRQHEEQTLHQADAAMQAFQQGREVGPLVRRMPMMGQSAPLPVMQQQQQQQHAQSHAWTGDFERQQQQGKSQNGPGAQITGAWGADFLAFQQQQQQSQQSQWQGVQPMMGMGTGMMSHVMHPPSMMQSSGMLQNGPARTMDLRPQEDQAFTDAFAQAERSVAGLALDQQDAHAAMHQQGHEEGLVFANQNEAVDHMTRQEGPVSAEEHRAVEQSMENAALSRIAGDLINAVAADQEQRGEVASGGGERQLSAAMTDKFRNSNFMKLMHALRDGQVALTQDGQGLADTVTGEEVSVAEPAVQVPALTEEDHKQIEEQRRRRGEPIYGSKYTFDDSLEAMNDELALSM</sequence>
<feature type="compositionally biased region" description="Polar residues" evidence="1">
    <location>
        <begin position="106"/>
        <end position="116"/>
    </location>
</feature>
<dbReference type="Gene3D" id="6.10.280.230">
    <property type="match status" value="1"/>
</dbReference>
<evidence type="ECO:0008006" key="4">
    <source>
        <dbReference type="Google" id="ProtNLM"/>
    </source>
</evidence>
<dbReference type="Proteomes" id="UP000193685">
    <property type="component" value="Unassembled WGS sequence"/>
</dbReference>
<accession>A0A1Y2F1Q2</accession>
<dbReference type="RefSeq" id="XP_040723148.1">
    <property type="nucleotide sequence ID" value="XM_040871803.1"/>
</dbReference>
<feature type="compositionally biased region" description="Polar residues" evidence="1">
    <location>
        <begin position="1"/>
        <end position="11"/>
    </location>
</feature>
<comment type="caution">
    <text evidence="2">The sequence shown here is derived from an EMBL/GenBank/DDBJ whole genome shotgun (WGS) entry which is preliminary data.</text>
</comment>
<reference evidence="2 3" key="1">
    <citation type="submission" date="2016-07" db="EMBL/GenBank/DDBJ databases">
        <title>Pervasive Adenine N6-methylation of Active Genes in Fungi.</title>
        <authorList>
            <consortium name="DOE Joint Genome Institute"/>
            <person name="Mondo S.J."/>
            <person name="Dannebaum R.O."/>
            <person name="Kuo R.C."/>
            <person name="Labutti K."/>
            <person name="Haridas S."/>
            <person name="Kuo A."/>
            <person name="Salamov A."/>
            <person name="Ahrendt S.R."/>
            <person name="Lipzen A."/>
            <person name="Sullivan W."/>
            <person name="Andreopoulos W.B."/>
            <person name="Clum A."/>
            <person name="Lindquist E."/>
            <person name="Daum C."/>
            <person name="Ramamoorthy G.K."/>
            <person name="Gryganskyi A."/>
            <person name="Culley D."/>
            <person name="Magnuson J.K."/>
            <person name="James T.Y."/>
            <person name="O'Malley M.A."/>
            <person name="Stajich J.E."/>
            <person name="Spatafora J.W."/>
            <person name="Visel A."/>
            <person name="Grigoriev I.V."/>
        </authorList>
    </citation>
    <scope>NUCLEOTIDE SEQUENCE [LARGE SCALE GENOMIC DNA]</scope>
    <source>
        <strain evidence="2 3">12-1054</strain>
    </source>
</reference>
<protein>
    <recommendedName>
        <fullName evidence="4">Peroxin 20</fullName>
    </recommendedName>
</protein>
<evidence type="ECO:0000256" key="1">
    <source>
        <dbReference type="SAM" id="MobiDB-lite"/>
    </source>
</evidence>
<dbReference type="GeneID" id="63788402"/>
<organism evidence="2 3">
    <name type="scientific">Protomyces lactucae-debilis</name>
    <dbReference type="NCBI Taxonomy" id="2754530"/>
    <lineage>
        <taxon>Eukaryota</taxon>
        <taxon>Fungi</taxon>
        <taxon>Dikarya</taxon>
        <taxon>Ascomycota</taxon>
        <taxon>Taphrinomycotina</taxon>
        <taxon>Taphrinomycetes</taxon>
        <taxon>Taphrinales</taxon>
        <taxon>Protomycetaceae</taxon>
        <taxon>Protomyces</taxon>
    </lineage>
</organism>
<feature type="compositionally biased region" description="Polar residues" evidence="1">
    <location>
        <begin position="21"/>
        <end position="38"/>
    </location>
</feature>
<dbReference type="AlphaFoldDB" id="A0A1Y2F1Q2"/>
<proteinExistence type="predicted"/>
<gene>
    <name evidence="2" type="ORF">BCR37DRAFT_400477</name>
</gene>
<evidence type="ECO:0000313" key="3">
    <source>
        <dbReference type="Proteomes" id="UP000193685"/>
    </source>
</evidence>
<dbReference type="EMBL" id="MCFI01000019">
    <property type="protein sequence ID" value="ORY77763.1"/>
    <property type="molecule type" value="Genomic_DNA"/>
</dbReference>